<reference evidence="2" key="1">
    <citation type="submission" date="2014-11" db="EMBL/GenBank/DDBJ databases">
        <authorList>
            <person name="Amaro Gonzalez C."/>
        </authorList>
    </citation>
    <scope>NUCLEOTIDE SEQUENCE</scope>
</reference>
<reference evidence="2" key="2">
    <citation type="journal article" date="2015" name="Fish Shellfish Immunol.">
        <title>Early steps in the European eel (Anguilla anguilla)-Vibrio vulnificus interaction in the gills: Role of the RtxA13 toxin.</title>
        <authorList>
            <person name="Callol A."/>
            <person name="Pajuelo D."/>
            <person name="Ebbesson L."/>
            <person name="Teles M."/>
            <person name="MacKenzie S."/>
            <person name="Amaro C."/>
        </authorList>
    </citation>
    <scope>NUCLEOTIDE SEQUENCE</scope>
</reference>
<protein>
    <submittedName>
        <fullName evidence="2">Uncharacterized protein</fullName>
    </submittedName>
</protein>
<dbReference type="EMBL" id="GBXM01024522">
    <property type="protein sequence ID" value="JAH84055.1"/>
    <property type="molecule type" value="Transcribed_RNA"/>
</dbReference>
<evidence type="ECO:0000313" key="2">
    <source>
        <dbReference type="EMBL" id="JAH84055.1"/>
    </source>
</evidence>
<dbReference type="AlphaFoldDB" id="A0A0E9W398"/>
<feature type="compositionally biased region" description="Polar residues" evidence="1">
    <location>
        <begin position="1"/>
        <end position="12"/>
    </location>
</feature>
<accession>A0A0E9W398</accession>
<name>A0A0E9W398_ANGAN</name>
<organism evidence="2">
    <name type="scientific">Anguilla anguilla</name>
    <name type="common">European freshwater eel</name>
    <name type="synonym">Muraena anguilla</name>
    <dbReference type="NCBI Taxonomy" id="7936"/>
    <lineage>
        <taxon>Eukaryota</taxon>
        <taxon>Metazoa</taxon>
        <taxon>Chordata</taxon>
        <taxon>Craniata</taxon>
        <taxon>Vertebrata</taxon>
        <taxon>Euteleostomi</taxon>
        <taxon>Actinopterygii</taxon>
        <taxon>Neopterygii</taxon>
        <taxon>Teleostei</taxon>
        <taxon>Anguilliformes</taxon>
        <taxon>Anguillidae</taxon>
        <taxon>Anguilla</taxon>
    </lineage>
</organism>
<evidence type="ECO:0000256" key="1">
    <source>
        <dbReference type="SAM" id="MobiDB-lite"/>
    </source>
</evidence>
<sequence length="27" mass="3182">MEYNSNQRNTPTEPKHNAMPRITNCAY</sequence>
<proteinExistence type="predicted"/>
<feature type="region of interest" description="Disordered" evidence="1">
    <location>
        <begin position="1"/>
        <end position="27"/>
    </location>
</feature>